<sequence>MRRLTVLFLLVLSVLTVYAETEKGAQITGKVIDASTKQGMEFANISLRKTGSKEFIKGTVSDQLGAFRLDGVSNGNYVVAVSVVGYATFEKELTIGTGQKTINLRNILLKEDTQLLNEVQVVGQRSQMKFEIDRKVFNVDQSLATAGGSASDVLGNIPSVQVDPEGEVSLRGNSSVTVWINGKESGLSADNRAQILEQLPAESIERVEVITNPSAKYNPEGTAGIINIVLKKNRKAGYYGSLQAGVDTRGGYNAAGNVNFSSGKFESFVNVGTRVRKSEGEGYTNRQNLDDNGNPVSYLNQLRNDEDTRKPVIFRAGTTYHATDKDHFSFNGFGLLGRGDETDWLNYTSNIPGSFTNSLRTSAEKRKMNIGNFEIGYKRDFSEKSNLDLSASYNLVNITPESSFLQVSNYAGGTSTTSYQFQENVMKPRKWEFQADYVTEFGEQNKIEAGYKGEFLTSKSKVSTYSGTSEGNAAFNEGLYNNFTYDQNVNALYATYSKRINRFGIQLGLRGEHTRTNTNSLGYNQSETDHPAYKDDYFSFYPSAFLSYQLPSNNELQLNYTRRVSRPWGGQLNPFVNLTDSTNISYGNPLLLPQYSNSLELNYIKNWENHTLSASLYYRNTDNVIQRISYRDGDIMKSTFENIAKTQSAGTELILKNNLFRMIDLTSTLNFYYNKLDGFSYLPAGATTPVVGEADEDFSWSARIIANVMLPWGVSLQATGDYNSRELVAQGYRKANHAIDLGLRKSFLDRKLSLTINTRDLLNSRKRETITSGSGFSQESVFARSGRTVGFTLTYNFGNMKGSSKRPDRQEQQNNGDGGMMEEGFQ</sequence>
<feature type="compositionally biased region" description="Gly residues" evidence="8">
    <location>
        <begin position="816"/>
        <end position="826"/>
    </location>
</feature>
<dbReference type="Pfam" id="PF14905">
    <property type="entry name" value="OMP_b-brl_3"/>
    <property type="match status" value="1"/>
</dbReference>
<evidence type="ECO:0000256" key="9">
    <source>
        <dbReference type="SAM" id="SignalP"/>
    </source>
</evidence>
<dbReference type="STRING" id="1121097.GCA_000428125_02979"/>
<organism evidence="12 13">
    <name type="scientific">Bacteroides graminisolvens DSM 19988 = JCM 15093</name>
    <dbReference type="NCBI Taxonomy" id="1121097"/>
    <lineage>
        <taxon>Bacteria</taxon>
        <taxon>Pseudomonadati</taxon>
        <taxon>Bacteroidota</taxon>
        <taxon>Bacteroidia</taxon>
        <taxon>Bacteroidales</taxon>
        <taxon>Bacteroidaceae</taxon>
        <taxon>Bacteroides</taxon>
    </lineage>
</organism>
<dbReference type="Pfam" id="PF07715">
    <property type="entry name" value="Plug"/>
    <property type="match status" value="1"/>
</dbReference>
<dbReference type="RefSeq" id="WP_024997320.1">
    <property type="nucleotide sequence ID" value="NZ_ATZI01000022.1"/>
</dbReference>
<dbReference type="InterPro" id="IPR008969">
    <property type="entry name" value="CarboxyPept-like_regulatory"/>
</dbReference>
<dbReference type="eggNOG" id="COG4771">
    <property type="taxonomic scope" value="Bacteria"/>
</dbReference>
<dbReference type="GO" id="GO:0009279">
    <property type="term" value="C:cell outer membrane"/>
    <property type="evidence" value="ECO:0007669"/>
    <property type="project" value="UniProtKB-SubCell"/>
</dbReference>
<accession>A0A069D5Y4</accession>
<dbReference type="EMBL" id="BAJS01000027">
    <property type="protein sequence ID" value="GAK37716.1"/>
    <property type="molecule type" value="Genomic_DNA"/>
</dbReference>
<keyword evidence="9" id="KW-0732">Signal</keyword>
<evidence type="ECO:0000313" key="13">
    <source>
        <dbReference type="Proteomes" id="UP000027601"/>
    </source>
</evidence>
<dbReference type="InterPro" id="IPR039426">
    <property type="entry name" value="TonB-dep_rcpt-like"/>
</dbReference>
<comment type="caution">
    <text evidence="12">The sequence shown here is derived from an EMBL/GenBank/DDBJ whole genome shotgun (WGS) entry which is preliminary data.</text>
</comment>
<keyword evidence="3 7" id="KW-1134">Transmembrane beta strand</keyword>
<dbReference type="OrthoDB" id="910296at2"/>
<dbReference type="PROSITE" id="PS52016">
    <property type="entry name" value="TONB_DEPENDENT_REC_3"/>
    <property type="match status" value="1"/>
</dbReference>
<name>A0A069D5Y4_9BACE</name>
<keyword evidence="12" id="KW-0675">Receptor</keyword>
<evidence type="ECO:0000256" key="3">
    <source>
        <dbReference type="ARBA" id="ARBA00022452"/>
    </source>
</evidence>
<evidence type="ECO:0000259" key="11">
    <source>
        <dbReference type="Pfam" id="PF14905"/>
    </source>
</evidence>
<evidence type="ECO:0000256" key="2">
    <source>
        <dbReference type="ARBA" id="ARBA00022448"/>
    </source>
</evidence>
<dbReference type="PANTHER" id="PTHR40980">
    <property type="entry name" value="PLUG DOMAIN-CONTAINING PROTEIN"/>
    <property type="match status" value="1"/>
</dbReference>
<evidence type="ECO:0000256" key="7">
    <source>
        <dbReference type="PROSITE-ProRule" id="PRU01360"/>
    </source>
</evidence>
<dbReference type="Gene3D" id="2.170.130.10">
    <property type="entry name" value="TonB-dependent receptor, plug domain"/>
    <property type="match status" value="1"/>
</dbReference>
<evidence type="ECO:0000313" key="12">
    <source>
        <dbReference type="EMBL" id="GAK37716.1"/>
    </source>
</evidence>
<evidence type="ECO:0000256" key="5">
    <source>
        <dbReference type="ARBA" id="ARBA00023136"/>
    </source>
</evidence>
<proteinExistence type="inferred from homology"/>
<dbReference type="InterPro" id="IPR036942">
    <property type="entry name" value="Beta-barrel_TonB_sf"/>
</dbReference>
<dbReference type="SUPFAM" id="SSF56935">
    <property type="entry name" value="Porins"/>
    <property type="match status" value="1"/>
</dbReference>
<keyword evidence="2 7" id="KW-0813">Transport</keyword>
<protein>
    <submittedName>
        <fullName evidence="12">TonB-dependent receptor</fullName>
    </submittedName>
</protein>
<feature type="region of interest" description="Disordered" evidence="8">
    <location>
        <begin position="800"/>
        <end position="826"/>
    </location>
</feature>
<dbReference type="Pfam" id="PF13715">
    <property type="entry name" value="CarbopepD_reg_2"/>
    <property type="match status" value="1"/>
</dbReference>
<evidence type="ECO:0000256" key="4">
    <source>
        <dbReference type="ARBA" id="ARBA00022692"/>
    </source>
</evidence>
<dbReference type="InterPro" id="IPR037066">
    <property type="entry name" value="Plug_dom_sf"/>
</dbReference>
<keyword evidence="13" id="KW-1185">Reference proteome</keyword>
<feature type="chain" id="PRO_5001659948" evidence="9">
    <location>
        <begin position="20"/>
        <end position="826"/>
    </location>
</feature>
<feature type="signal peptide" evidence="9">
    <location>
        <begin position="1"/>
        <end position="19"/>
    </location>
</feature>
<evidence type="ECO:0000256" key="8">
    <source>
        <dbReference type="SAM" id="MobiDB-lite"/>
    </source>
</evidence>
<evidence type="ECO:0000259" key="10">
    <source>
        <dbReference type="Pfam" id="PF07715"/>
    </source>
</evidence>
<evidence type="ECO:0000256" key="1">
    <source>
        <dbReference type="ARBA" id="ARBA00004571"/>
    </source>
</evidence>
<feature type="domain" description="Outer membrane protein beta-barrel" evidence="11">
    <location>
        <begin position="383"/>
        <end position="795"/>
    </location>
</feature>
<keyword evidence="5 7" id="KW-0472">Membrane</keyword>
<reference evidence="12 13" key="1">
    <citation type="journal article" date="2015" name="Microbes Environ.">
        <title>Distribution and evolution of nitrogen fixation genes in the phylum bacteroidetes.</title>
        <authorList>
            <person name="Inoue J."/>
            <person name="Oshima K."/>
            <person name="Suda W."/>
            <person name="Sakamoto M."/>
            <person name="Iino T."/>
            <person name="Noda S."/>
            <person name="Hongoh Y."/>
            <person name="Hattori M."/>
            <person name="Ohkuma M."/>
        </authorList>
    </citation>
    <scope>NUCLEOTIDE SEQUENCE [LARGE SCALE GENOMIC DNA]</scope>
    <source>
        <strain evidence="12 13">JCM 15093</strain>
    </source>
</reference>
<comment type="similarity">
    <text evidence="7">Belongs to the TonB-dependent receptor family.</text>
</comment>
<dbReference type="InterPro" id="IPR041700">
    <property type="entry name" value="OMP_b-brl_3"/>
</dbReference>
<keyword evidence="4 7" id="KW-0812">Transmembrane</keyword>
<dbReference type="Gene3D" id="2.40.170.20">
    <property type="entry name" value="TonB-dependent receptor, beta-barrel domain"/>
    <property type="match status" value="1"/>
</dbReference>
<keyword evidence="6 7" id="KW-0998">Cell outer membrane</keyword>
<dbReference type="SUPFAM" id="SSF49464">
    <property type="entry name" value="Carboxypeptidase regulatory domain-like"/>
    <property type="match status" value="1"/>
</dbReference>
<dbReference type="PANTHER" id="PTHR40980:SF4">
    <property type="entry name" value="TONB-DEPENDENT RECEPTOR-LIKE BETA-BARREL DOMAIN-CONTAINING PROTEIN"/>
    <property type="match status" value="1"/>
</dbReference>
<comment type="subcellular location">
    <subcellularLocation>
        <location evidence="1 7">Cell outer membrane</location>
        <topology evidence="1 7">Multi-pass membrane protein</topology>
    </subcellularLocation>
</comment>
<dbReference type="InterPro" id="IPR012910">
    <property type="entry name" value="Plug_dom"/>
</dbReference>
<dbReference type="Proteomes" id="UP000027601">
    <property type="component" value="Unassembled WGS sequence"/>
</dbReference>
<feature type="domain" description="TonB-dependent receptor plug" evidence="10">
    <location>
        <begin position="134"/>
        <end position="225"/>
    </location>
</feature>
<evidence type="ECO:0000256" key="6">
    <source>
        <dbReference type="ARBA" id="ARBA00023237"/>
    </source>
</evidence>
<dbReference type="Gene3D" id="2.60.40.1120">
    <property type="entry name" value="Carboxypeptidase-like, regulatory domain"/>
    <property type="match status" value="1"/>
</dbReference>
<gene>
    <name evidence="12" type="ORF">JCM15093_2987</name>
</gene>
<dbReference type="AlphaFoldDB" id="A0A069D5Y4"/>